<dbReference type="GO" id="GO:0009311">
    <property type="term" value="P:oligosaccharide metabolic process"/>
    <property type="evidence" value="ECO:0007669"/>
    <property type="project" value="TreeGrafter"/>
</dbReference>
<name>A0A9Q1BZZ4_HOLLE</name>
<evidence type="ECO:0000256" key="4">
    <source>
        <dbReference type="ARBA" id="ARBA00022679"/>
    </source>
</evidence>
<organism evidence="13 14">
    <name type="scientific">Holothuria leucospilota</name>
    <name type="common">Black long sea cucumber</name>
    <name type="synonym">Mertensiothuria leucospilota</name>
    <dbReference type="NCBI Taxonomy" id="206669"/>
    <lineage>
        <taxon>Eukaryota</taxon>
        <taxon>Metazoa</taxon>
        <taxon>Echinodermata</taxon>
        <taxon>Eleutherozoa</taxon>
        <taxon>Echinozoa</taxon>
        <taxon>Holothuroidea</taxon>
        <taxon>Aspidochirotacea</taxon>
        <taxon>Aspidochirotida</taxon>
        <taxon>Holothuriidae</taxon>
        <taxon>Holothuria</taxon>
    </lineage>
</organism>
<dbReference type="InterPro" id="IPR001675">
    <property type="entry name" value="Glyco_trans_29"/>
</dbReference>
<dbReference type="OrthoDB" id="10264956at2759"/>
<evidence type="ECO:0000313" key="14">
    <source>
        <dbReference type="Proteomes" id="UP001152320"/>
    </source>
</evidence>
<evidence type="ECO:0000256" key="9">
    <source>
        <dbReference type="ARBA" id="ARBA00023136"/>
    </source>
</evidence>
<comment type="subcellular location">
    <subcellularLocation>
        <location evidence="1">Golgi apparatus membrane</location>
        <topology evidence="1">Single-pass type II membrane protein</topology>
    </subcellularLocation>
</comment>
<sequence length="403" mass="45806">MGTCDFSNFVTMVSPRLLRKTCFPLFGIVLLMWAIHAALQSGTINTAILGPLQQDSNSNGDGGDTIKRPGFSGGARHVQELTDDYEEVEYSSSVQEKADVDAILQKPWTFNKSAAEEARKEMFSYFNPYKIITMTSDDATVGQLQRFYHSKAIPMVDVPPGISRLLPKKQLFRNTRYETCALVGNGGILLNSSCGESIDEKDFVIRCNFAEMEGFSADVGTKTDVLTFNPSILNRKFSKLKSSAMRTKFLKRIQSYGKYVLWVPVFTPHFLPIDVRTVLTFYEKNSNYLKDVQLAFPGNVLPEILDFWMSKGVDEERISTGLLMYIIASTICDKIHLYGFYPFPEYNNKPIPYHYEDPVNKSMTTSEFNSNFRRFHRLPDEFVYLKKMHSAGVLQLNIGTCER</sequence>
<feature type="transmembrane region" description="Helical" evidence="12">
    <location>
        <begin position="21"/>
        <end position="39"/>
    </location>
</feature>
<evidence type="ECO:0000256" key="8">
    <source>
        <dbReference type="ARBA" id="ARBA00023034"/>
    </source>
</evidence>
<evidence type="ECO:0000313" key="13">
    <source>
        <dbReference type="EMBL" id="KAJ8035753.1"/>
    </source>
</evidence>
<keyword evidence="8" id="KW-0333">Golgi apparatus</keyword>
<evidence type="ECO:0000256" key="3">
    <source>
        <dbReference type="ARBA" id="ARBA00022676"/>
    </source>
</evidence>
<dbReference type="Proteomes" id="UP001152320">
    <property type="component" value="Chromosome 9"/>
</dbReference>
<protein>
    <submittedName>
        <fullName evidence="13">Sia-alpha-2,3-Gal-beta-1,4-GlcNAc-R:alpha 2,8-sialyltransferase</fullName>
    </submittedName>
</protein>
<dbReference type="GO" id="GO:0003828">
    <property type="term" value="F:alpha-N-acetylneuraminate alpha-2,8-sialyltransferase activity"/>
    <property type="evidence" value="ECO:0007669"/>
    <property type="project" value="TreeGrafter"/>
</dbReference>
<keyword evidence="3" id="KW-0328">Glycosyltransferase</keyword>
<keyword evidence="5 12" id="KW-0812">Transmembrane</keyword>
<dbReference type="AlphaFoldDB" id="A0A9Q1BZZ4"/>
<dbReference type="Pfam" id="PF00777">
    <property type="entry name" value="Glyco_transf_29"/>
    <property type="match status" value="1"/>
</dbReference>
<evidence type="ECO:0000256" key="12">
    <source>
        <dbReference type="SAM" id="Phobius"/>
    </source>
</evidence>
<reference evidence="13" key="1">
    <citation type="submission" date="2021-10" db="EMBL/GenBank/DDBJ databases">
        <title>Tropical sea cucumber genome reveals ecological adaptation and Cuvierian tubules defense mechanism.</title>
        <authorList>
            <person name="Chen T."/>
        </authorList>
    </citation>
    <scope>NUCLEOTIDE SEQUENCE</scope>
    <source>
        <strain evidence="13">Nanhai2018</strain>
        <tissue evidence="13">Muscle</tissue>
    </source>
</reference>
<accession>A0A9Q1BZZ4</accession>
<dbReference type="InterPro" id="IPR038578">
    <property type="entry name" value="GT29-like_sf"/>
</dbReference>
<keyword evidence="10" id="KW-0325">Glycoprotein</keyword>
<evidence type="ECO:0000256" key="7">
    <source>
        <dbReference type="ARBA" id="ARBA00022989"/>
    </source>
</evidence>
<evidence type="ECO:0000256" key="6">
    <source>
        <dbReference type="ARBA" id="ARBA00022968"/>
    </source>
</evidence>
<comment type="similarity">
    <text evidence="2">Belongs to the glycosyltransferase 29 family.</text>
</comment>
<dbReference type="GO" id="GO:0000139">
    <property type="term" value="C:Golgi membrane"/>
    <property type="evidence" value="ECO:0007669"/>
    <property type="project" value="UniProtKB-SubCell"/>
</dbReference>
<gene>
    <name evidence="13" type="ORF">HOLleu_19525</name>
</gene>
<evidence type="ECO:0000256" key="2">
    <source>
        <dbReference type="ARBA" id="ARBA00006003"/>
    </source>
</evidence>
<proteinExistence type="inferred from homology"/>
<dbReference type="PANTHER" id="PTHR11987:SF36">
    <property type="entry name" value="SIA-ALPHA-2,3-GAL-BETA-1,4-GLCNAC-R:ALPHA 2,8-SIALYLTRANSFERASE"/>
    <property type="match status" value="1"/>
</dbReference>
<dbReference type="PANTHER" id="PTHR11987">
    <property type="entry name" value="ALPHA-2,8-SIALYLTRANSFERASE"/>
    <property type="match status" value="1"/>
</dbReference>
<comment type="caution">
    <text evidence="13">The sequence shown here is derived from an EMBL/GenBank/DDBJ whole genome shotgun (WGS) entry which is preliminary data.</text>
</comment>
<keyword evidence="9 12" id="KW-0472">Membrane</keyword>
<feature type="region of interest" description="Disordered" evidence="11">
    <location>
        <begin position="55"/>
        <end position="75"/>
    </location>
</feature>
<dbReference type="GO" id="GO:0006491">
    <property type="term" value="P:N-glycan processing"/>
    <property type="evidence" value="ECO:0007669"/>
    <property type="project" value="TreeGrafter"/>
</dbReference>
<evidence type="ECO:0000256" key="5">
    <source>
        <dbReference type="ARBA" id="ARBA00022692"/>
    </source>
</evidence>
<evidence type="ECO:0000256" key="1">
    <source>
        <dbReference type="ARBA" id="ARBA00004323"/>
    </source>
</evidence>
<dbReference type="InterPro" id="IPR050943">
    <property type="entry name" value="Glycosyltr_29_Sialyltrsf"/>
</dbReference>
<keyword evidence="7 12" id="KW-1133">Transmembrane helix</keyword>
<keyword evidence="4" id="KW-0808">Transferase</keyword>
<evidence type="ECO:0000256" key="10">
    <source>
        <dbReference type="ARBA" id="ARBA00023180"/>
    </source>
</evidence>
<dbReference type="EMBL" id="JAIZAY010000009">
    <property type="protein sequence ID" value="KAJ8035753.1"/>
    <property type="molecule type" value="Genomic_DNA"/>
</dbReference>
<keyword evidence="14" id="KW-1185">Reference proteome</keyword>
<dbReference type="Gene3D" id="3.90.1480.20">
    <property type="entry name" value="Glycosyl transferase family 29"/>
    <property type="match status" value="1"/>
</dbReference>
<evidence type="ECO:0000256" key="11">
    <source>
        <dbReference type="SAM" id="MobiDB-lite"/>
    </source>
</evidence>
<keyword evidence="6" id="KW-0735">Signal-anchor</keyword>